<keyword evidence="14" id="KW-0961">Cell wall biogenesis/degradation</keyword>
<evidence type="ECO:0000256" key="2">
    <source>
        <dbReference type="ARBA" id="ARBA00007090"/>
    </source>
</evidence>
<dbReference type="EMBL" id="PGYQ01000001">
    <property type="protein sequence ID" value="PKL72734.1"/>
    <property type="molecule type" value="Genomic_DNA"/>
</dbReference>
<dbReference type="GO" id="GO:0008658">
    <property type="term" value="F:penicillin binding"/>
    <property type="evidence" value="ECO:0007669"/>
    <property type="project" value="InterPro"/>
</dbReference>
<keyword evidence="17" id="KW-1133">Transmembrane helix</keyword>
<keyword evidence="7" id="KW-0328">Glycosyltransferase</keyword>
<evidence type="ECO:0000256" key="17">
    <source>
        <dbReference type="SAM" id="Phobius"/>
    </source>
</evidence>
<comment type="similarity">
    <text evidence="3">In the N-terminal section; belongs to the glycosyltransferase 51 family.</text>
</comment>
<dbReference type="GO" id="GO:0009252">
    <property type="term" value="P:peptidoglycan biosynthetic process"/>
    <property type="evidence" value="ECO:0007669"/>
    <property type="project" value="UniProtKB-KW"/>
</dbReference>
<evidence type="ECO:0000256" key="16">
    <source>
        <dbReference type="ARBA" id="ARBA00049902"/>
    </source>
</evidence>
<comment type="catalytic activity">
    <reaction evidence="16">
        <text>[GlcNAc-(1-&gt;4)-Mur2Ac(oyl-L-Ala-gamma-D-Glu-L-Lys-D-Ala-D-Ala)](n)-di-trans,octa-cis-undecaprenyl diphosphate + beta-D-GlcNAc-(1-&gt;4)-Mur2Ac(oyl-L-Ala-gamma-D-Glu-L-Lys-D-Ala-D-Ala)-di-trans,octa-cis-undecaprenyl diphosphate = [GlcNAc-(1-&gt;4)-Mur2Ac(oyl-L-Ala-gamma-D-Glu-L-Lys-D-Ala-D-Ala)](n+1)-di-trans,octa-cis-undecaprenyl diphosphate + di-trans,octa-cis-undecaprenyl diphosphate + H(+)</text>
        <dbReference type="Rhea" id="RHEA:23708"/>
        <dbReference type="Rhea" id="RHEA-COMP:9602"/>
        <dbReference type="Rhea" id="RHEA-COMP:9603"/>
        <dbReference type="ChEBI" id="CHEBI:15378"/>
        <dbReference type="ChEBI" id="CHEBI:58405"/>
        <dbReference type="ChEBI" id="CHEBI:60033"/>
        <dbReference type="ChEBI" id="CHEBI:78435"/>
        <dbReference type="EC" id="2.4.99.28"/>
    </reaction>
</comment>
<dbReference type="Gene3D" id="1.10.3810.10">
    <property type="entry name" value="Biosynthetic peptidoglycan transglycosylase-like"/>
    <property type="match status" value="1"/>
</dbReference>
<keyword evidence="12 17" id="KW-0472">Membrane</keyword>
<dbReference type="InterPro" id="IPR023346">
    <property type="entry name" value="Lysozyme-like_dom_sf"/>
</dbReference>
<feature type="domain" description="Glycosyl transferase family 51" evidence="19">
    <location>
        <begin position="98"/>
        <end position="271"/>
    </location>
</feature>
<evidence type="ECO:0000313" key="21">
    <source>
        <dbReference type="Proteomes" id="UP000233414"/>
    </source>
</evidence>
<keyword evidence="6" id="KW-0645">Protease</keyword>
<dbReference type="Proteomes" id="UP000233414">
    <property type="component" value="Unassembled WGS sequence"/>
</dbReference>
<dbReference type="FunFam" id="1.10.3810.10:FF:000001">
    <property type="entry name" value="Penicillin-binding protein 1A"/>
    <property type="match status" value="1"/>
</dbReference>
<name>A0A2N1UPA8_9BACT</name>
<dbReference type="InterPro" id="IPR036950">
    <property type="entry name" value="PBP_transglycosylase"/>
</dbReference>
<gene>
    <name evidence="20" type="ORF">CVV26_00540</name>
</gene>
<evidence type="ECO:0000256" key="15">
    <source>
        <dbReference type="ARBA" id="ARBA00034000"/>
    </source>
</evidence>
<protein>
    <submittedName>
        <fullName evidence="20">Uncharacterized protein</fullName>
    </submittedName>
</protein>
<accession>A0A2N1UPA8</accession>
<dbReference type="Gene3D" id="2.60.40.10">
    <property type="entry name" value="Immunoglobulins"/>
    <property type="match status" value="1"/>
</dbReference>
<dbReference type="GO" id="GO:0030288">
    <property type="term" value="C:outer membrane-bounded periplasmic space"/>
    <property type="evidence" value="ECO:0007669"/>
    <property type="project" value="TreeGrafter"/>
</dbReference>
<dbReference type="PANTHER" id="PTHR32282:SF11">
    <property type="entry name" value="PENICILLIN-BINDING PROTEIN 1B"/>
    <property type="match status" value="1"/>
</dbReference>
<evidence type="ECO:0000256" key="1">
    <source>
        <dbReference type="ARBA" id="ARBA00004236"/>
    </source>
</evidence>
<evidence type="ECO:0000256" key="4">
    <source>
        <dbReference type="ARBA" id="ARBA00022475"/>
    </source>
</evidence>
<evidence type="ECO:0000256" key="13">
    <source>
        <dbReference type="ARBA" id="ARBA00023268"/>
    </source>
</evidence>
<keyword evidence="4" id="KW-1003">Cell membrane</keyword>
<comment type="caution">
    <text evidence="20">The sequence shown here is derived from an EMBL/GenBank/DDBJ whole genome shotgun (WGS) entry which is preliminary data.</text>
</comment>
<evidence type="ECO:0000256" key="7">
    <source>
        <dbReference type="ARBA" id="ARBA00022676"/>
    </source>
</evidence>
<evidence type="ECO:0000256" key="6">
    <source>
        <dbReference type="ARBA" id="ARBA00022670"/>
    </source>
</evidence>
<sequence>MRLKIKSPQNWADPNPKKKSFFFHKTKKRKNSIKIGFKIKNFLKICFLIFFIFLILIGITGVLGWTWLSKDLPDPDKLLERSEELSTKIYDRTGKIMLYEIHGEKKRTIINLEELPEYIKWSAIVVEDKRFYQHHGFDFKRIIKAFYINLIQGGTFQGASTITQQFIKNAILTPEKTYTRKIKEIVLAYQIENKFSKDQILKMYLNEIPYGSQAYGIEAAAQTYFAKSARDLDIAESALLAALPKAPTYYSPWGNHKEELLVRQKLILDLMIQEGHLKKEEVEKAKKIDILKKIVSRRENILAPHFVMYVKELLTQRYGEKIVEQGGLKVYTSLDFEKQKIAEEKIKQGAEKNKKWEATNAALVAIDPKTGEILAMVGSKDYFNLKEDGNVNIALRPRQPGSSFKPIVYAAAFKKGFTPQTVLFDLETNFDTTGKKSYVPKNYDGTEHGQVTLKKALAGSLNIPAIKILYLTGINFVLDLADELGYSTFQNRENFSLPLALGAGEVKLLEHTIAFGVFAQEGIKHEITPILKIEDHQGKIIEDYTSDNQGQRILDQEVCRQINDILSDNNARSFIFGLRNNLNLGKRPVAAKTGTTNDFRDAWTMGYTPSLAVGVWVGNNDNTKMKIKAVGGDIAAPIWNAFMKEVLKNTPIEKFTLPKKIVTNKAVLNGKFIDETIVKIDKASGKLATDLTPSSFIIEKKYSKVHDILYFINKEDPQGPYPKNAWKDPQFKNWEAPVKEWAKEKGYLDEIIPTEYDDLHIKENQPKVKIIFPNDNETYTSSFIETKIGAEIPRKKINRIEFFIDNQLAKTINYFPQDFEQVPISNLENGFHKLKVVFYDDIDNQGENEINFNLLREKSYNPQILWLIPQNNSIFQKFEFIQLKLSLIDIFNPKNIKIYAQNIYTMQEYLIGELNNIQNNQINFDWHDTLTGNYFLYAVVINKDDKTFQSEKLIINIKGDN</sequence>
<dbReference type="SUPFAM" id="SSF53955">
    <property type="entry name" value="Lysozyme-like"/>
    <property type="match status" value="1"/>
</dbReference>
<evidence type="ECO:0000256" key="10">
    <source>
        <dbReference type="ARBA" id="ARBA00022960"/>
    </source>
</evidence>
<evidence type="ECO:0000256" key="9">
    <source>
        <dbReference type="ARBA" id="ARBA00022801"/>
    </source>
</evidence>
<comment type="similarity">
    <text evidence="2">In the C-terminal section; belongs to the transpeptidase family.</text>
</comment>
<dbReference type="SUPFAM" id="SSF56601">
    <property type="entry name" value="beta-lactamase/transpeptidase-like"/>
    <property type="match status" value="1"/>
</dbReference>
<evidence type="ECO:0000256" key="11">
    <source>
        <dbReference type="ARBA" id="ARBA00022984"/>
    </source>
</evidence>
<dbReference type="GO" id="GO:0009002">
    <property type="term" value="F:serine-type D-Ala-D-Ala carboxypeptidase activity"/>
    <property type="evidence" value="ECO:0007669"/>
    <property type="project" value="UniProtKB-EC"/>
</dbReference>
<evidence type="ECO:0000259" key="18">
    <source>
        <dbReference type="Pfam" id="PF00905"/>
    </source>
</evidence>
<evidence type="ECO:0000256" key="14">
    <source>
        <dbReference type="ARBA" id="ARBA00023316"/>
    </source>
</evidence>
<dbReference type="GO" id="GO:0008360">
    <property type="term" value="P:regulation of cell shape"/>
    <property type="evidence" value="ECO:0007669"/>
    <property type="project" value="UniProtKB-KW"/>
</dbReference>
<dbReference type="GO" id="GO:0006508">
    <property type="term" value="P:proteolysis"/>
    <property type="evidence" value="ECO:0007669"/>
    <property type="project" value="UniProtKB-KW"/>
</dbReference>
<comment type="catalytic activity">
    <reaction evidence="15">
        <text>Preferential cleavage: (Ac)2-L-Lys-D-Ala-|-D-Ala. Also transpeptidation of peptidyl-alanyl moieties that are N-acyl substituents of D-alanine.</text>
        <dbReference type="EC" id="3.4.16.4"/>
    </reaction>
</comment>
<dbReference type="Gene3D" id="3.40.710.10">
    <property type="entry name" value="DD-peptidase/beta-lactamase superfamily"/>
    <property type="match status" value="1"/>
</dbReference>
<evidence type="ECO:0000259" key="19">
    <source>
        <dbReference type="Pfam" id="PF00912"/>
    </source>
</evidence>
<organism evidence="20 21">
    <name type="scientific">Candidatus Kuenenbacteria bacterium HGW-Kuenenbacteria-1</name>
    <dbReference type="NCBI Taxonomy" id="2013812"/>
    <lineage>
        <taxon>Bacteria</taxon>
        <taxon>Candidatus Kueneniibacteriota</taxon>
    </lineage>
</organism>
<dbReference type="Pfam" id="PF00912">
    <property type="entry name" value="Transgly"/>
    <property type="match status" value="1"/>
</dbReference>
<dbReference type="PANTHER" id="PTHR32282">
    <property type="entry name" value="BINDING PROTEIN TRANSPEPTIDASE, PUTATIVE-RELATED"/>
    <property type="match status" value="1"/>
</dbReference>
<evidence type="ECO:0000256" key="3">
    <source>
        <dbReference type="ARBA" id="ARBA00007739"/>
    </source>
</evidence>
<keyword evidence="17" id="KW-0812">Transmembrane</keyword>
<dbReference type="InterPro" id="IPR012338">
    <property type="entry name" value="Beta-lactam/transpept-like"/>
</dbReference>
<dbReference type="GO" id="GO:0005886">
    <property type="term" value="C:plasma membrane"/>
    <property type="evidence" value="ECO:0007669"/>
    <property type="project" value="UniProtKB-SubCell"/>
</dbReference>
<dbReference type="InterPro" id="IPR001264">
    <property type="entry name" value="Glyco_trans_51"/>
</dbReference>
<dbReference type="Pfam" id="PF00905">
    <property type="entry name" value="Transpeptidase"/>
    <property type="match status" value="1"/>
</dbReference>
<proteinExistence type="inferred from homology"/>
<dbReference type="GO" id="GO:0008955">
    <property type="term" value="F:peptidoglycan glycosyltransferase activity"/>
    <property type="evidence" value="ECO:0007669"/>
    <property type="project" value="UniProtKB-EC"/>
</dbReference>
<evidence type="ECO:0000256" key="8">
    <source>
        <dbReference type="ARBA" id="ARBA00022679"/>
    </source>
</evidence>
<feature type="domain" description="Penicillin-binding protein transpeptidase" evidence="18">
    <location>
        <begin position="362"/>
        <end position="644"/>
    </location>
</feature>
<evidence type="ECO:0000256" key="5">
    <source>
        <dbReference type="ARBA" id="ARBA00022645"/>
    </source>
</evidence>
<comment type="subcellular location">
    <subcellularLocation>
        <location evidence="1">Cell membrane</location>
    </subcellularLocation>
</comment>
<keyword evidence="11" id="KW-0573">Peptidoglycan synthesis</keyword>
<dbReference type="AlphaFoldDB" id="A0A2N1UPA8"/>
<feature type="transmembrane region" description="Helical" evidence="17">
    <location>
        <begin position="42"/>
        <end position="68"/>
    </location>
</feature>
<dbReference type="InterPro" id="IPR013783">
    <property type="entry name" value="Ig-like_fold"/>
</dbReference>
<keyword evidence="10" id="KW-0133">Cell shape</keyword>
<reference evidence="20 21" key="1">
    <citation type="journal article" date="2017" name="ISME J.">
        <title>Potential for microbial H2 and metal transformations associated with novel bacteria and archaea in deep terrestrial subsurface sediments.</title>
        <authorList>
            <person name="Hernsdorf A.W."/>
            <person name="Amano Y."/>
            <person name="Miyakawa K."/>
            <person name="Ise K."/>
            <person name="Suzuki Y."/>
            <person name="Anantharaman K."/>
            <person name="Probst A."/>
            <person name="Burstein D."/>
            <person name="Thomas B.C."/>
            <person name="Banfield J.F."/>
        </authorList>
    </citation>
    <scope>NUCLEOTIDE SEQUENCE [LARGE SCALE GENOMIC DNA]</scope>
    <source>
        <strain evidence="20">HGW-Kuenenbacteria-1</strain>
    </source>
</reference>
<keyword evidence="9" id="KW-0378">Hydrolase</keyword>
<dbReference type="InterPro" id="IPR001460">
    <property type="entry name" value="PCN-bd_Tpept"/>
</dbReference>
<keyword evidence="13" id="KW-0511">Multifunctional enzyme</keyword>
<dbReference type="GO" id="GO:0071555">
    <property type="term" value="P:cell wall organization"/>
    <property type="evidence" value="ECO:0007669"/>
    <property type="project" value="UniProtKB-KW"/>
</dbReference>
<keyword evidence="5" id="KW-0121">Carboxypeptidase</keyword>
<keyword evidence="8" id="KW-0808">Transferase</keyword>
<dbReference type="NCBIfam" id="TIGR02074">
    <property type="entry name" value="PBP_1a_fam"/>
    <property type="match status" value="1"/>
</dbReference>
<dbReference type="InterPro" id="IPR050396">
    <property type="entry name" value="Glycosyltr_51/Transpeptidase"/>
</dbReference>
<evidence type="ECO:0000256" key="12">
    <source>
        <dbReference type="ARBA" id="ARBA00023136"/>
    </source>
</evidence>
<evidence type="ECO:0000313" key="20">
    <source>
        <dbReference type="EMBL" id="PKL72734.1"/>
    </source>
</evidence>